<dbReference type="OrthoDB" id="5519740at2759"/>
<dbReference type="PANTHER" id="PTHR33606">
    <property type="entry name" value="PROTEIN YCII"/>
    <property type="match status" value="1"/>
</dbReference>
<name>A0A812QSB3_9DINO</name>
<accession>A0A812QSB3</accession>
<sequence>MPNMVACRLVQIEPHFSRHETTATNVAKKPLIDLYSHHRRASAWFASMAETSAAADPAEKKQKTDPPAVSKCLLLQYDYVEGILEKRAPHRAGHLAHWKRLADASQVLLGGAFDPPSGAVIVLRGIERDEVEALVKEDPYVANGLVPSYVIKEWNVVLGSAI</sequence>
<keyword evidence="3" id="KW-1185">Reference proteome</keyword>
<proteinExistence type="predicted"/>
<dbReference type="Proteomes" id="UP000604046">
    <property type="component" value="Unassembled WGS sequence"/>
</dbReference>
<dbReference type="InterPro" id="IPR011008">
    <property type="entry name" value="Dimeric_a/b-barrel"/>
</dbReference>
<dbReference type="SUPFAM" id="SSF54909">
    <property type="entry name" value="Dimeric alpha+beta barrel"/>
    <property type="match status" value="1"/>
</dbReference>
<feature type="domain" description="YCII-related" evidence="1">
    <location>
        <begin position="79"/>
        <end position="155"/>
    </location>
</feature>
<dbReference type="AlphaFoldDB" id="A0A812QSB3"/>
<dbReference type="EMBL" id="CAJNDS010002264">
    <property type="protein sequence ID" value="CAE7401215.1"/>
    <property type="molecule type" value="Genomic_DNA"/>
</dbReference>
<dbReference type="InterPro" id="IPR051807">
    <property type="entry name" value="Sec-metab_biosynth-assoc"/>
</dbReference>
<evidence type="ECO:0000259" key="1">
    <source>
        <dbReference type="Pfam" id="PF03795"/>
    </source>
</evidence>
<organism evidence="2 3">
    <name type="scientific">Symbiodinium natans</name>
    <dbReference type="NCBI Taxonomy" id="878477"/>
    <lineage>
        <taxon>Eukaryota</taxon>
        <taxon>Sar</taxon>
        <taxon>Alveolata</taxon>
        <taxon>Dinophyceae</taxon>
        <taxon>Suessiales</taxon>
        <taxon>Symbiodiniaceae</taxon>
        <taxon>Symbiodinium</taxon>
    </lineage>
</organism>
<dbReference type="Pfam" id="PF03795">
    <property type="entry name" value="YCII"/>
    <property type="match status" value="1"/>
</dbReference>
<gene>
    <name evidence="2" type="ORF">SNAT2548_LOCUS21841</name>
</gene>
<dbReference type="Gene3D" id="3.30.70.1060">
    <property type="entry name" value="Dimeric alpha+beta barrel"/>
    <property type="match status" value="1"/>
</dbReference>
<evidence type="ECO:0000313" key="2">
    <source>
        <dbReference type="EMBL" id="CAE7401215.1"/>
    </source>
</evidence>
<protein>
    <recommendedName>
        <fullName evidence="1">YCII-related domain-containing protein</fullName>
    </recommendedName>
</protein>
<dbReference type="PANTHER" id="PTHR33606:SF3">
    <property type="entry name" value="PROTEIN YCII"/>
    <property type="match status" value="1"/>
</dbReference>
<comment type="caution">
    <text evidence="2">The sequence shown here is derived from an EMBL/GenBank/DDBJ whole genome shotgun (WGS) entry which is preliminary data.</text>
</comment>
<reference evidence="2" key="1">
    <citation type="submission" date="2021-02" db="EMBL/GenBank/DDBJ databases">
        <authorList>
            <person name="Dougan E. K."/>
            <person name="Rhodes N."/>
            <person name="Thang M."/>
            <person name="Chan C."/>
        </authorList>
    </citation>
    <scope>NUCLEOTIDE SEQUENCE</scope>
</reference>
<evidence type="ECO:0000313" key="3">
    <source>
        <dbReference type="Proteomes" id="UP000604046"/>
    </source>
</evidence>
<dbReference type="InterPro" id="IPR005545">
    <property type="entry name" value="YCII"/>
</dbReference>